<protein>
    <submittedName>
        <fullName evidence="1">Uncharacterized protein</fullName>
    </submittedName>
</protein>
<name>A0AAV1WWR8_LUPLU</name>
<dbReference type="EMBL" id="CAXHTB010000010">
    <property type="protein sequence ID" value="CAL0313855.1"/>
    <property type="molecule type" value="Genomic_DNA"/>
</dbReference>
<proteinExistence type="predicted"/>
<evidence type="ECO:0000313" key="1">
    <source>
        <dbReference type="EMBL" id="CAL0313855.1"/>
    </source>
</evidence>
<keyword evidence="2" id="KW-1185">Reference proteome</keyword>
<dbReference type="AlphaFoldDB" id="A0AAV1WWR8"/>
<sequence length="99" mass="11237">MEVFEPQTTLHFSFSCSSSRSSNSCCRSSEEELGQIVELPHLGTSFESPDLSNNELVFFDTVEGWSYSHPWYRNIYDGGDNISLEDYYSESSFGALKVQ</sequence>
<organism evidence="1 2">
    <name type="scientific">Lupinus luteus</name>
    <name type="common">European yellow lupine</name>
    <dbReference type="NCBI Taxonomy" id="3873"/>
    <lineage>
        <taxon>Eukaryota</taxon>
        <taxon>Viridiplantae</taxon>
        <taxon>Streptophyta</taxon>
        <taxon>Embryophyta</taxon>
        <taxon>Tracheophyta</taxon>
        <taxon>Spermatophyta</taxon>
        <taxon>Magnoliopsida</taxon>
        <taxon>eudicotyledons</taxon>
        <taxon>Gunneridae</taxon>
        <taxon>Pentapetalae</taxon>
        <taxon>rosids</taxon>
        <taxon>fabids</taxon>
        <taxon>Fabales</taxon>
        <taxon>Fabaceae</taxon>
        <taxon>Papilionoideae</taxon>
        <taxon>50 kb inversion clade</taxon>
        <taxon>genistoids sensu lato</taxon>
        <taxon>core genistoids</taxon>
        <taxon>Genisteae</taxon>
        <taxon>Lupinus</taxon>
    </lineage>
</organism>
<gene>
    <name evidence="1" type="ORF">LLUT_LOCUS14915</name>
</gene>
<comment type="caution">
    <text evidence="1">The sequence shown here is derived from an EMBL/GenBank/DDBJ whole genome shotgun (WGS) entry which is preliminary data.</text>
</comment>
<accession>A0AAV1WWR8</accession>
<dbReference type="Proteomes" id="UP001497480">
    <property type="component" value="Unassembled WGS sequence"/>
</dbReference>
<reference evidence="1 2" key="1">
    <citation type="submission" date="2024-03" db="EMBL/GenBank/DDBJ databases">
        <authorList>
            <person name="Martinez-Hernandez J."/>
        </authorList>
    </citation>
    <scope>NUCLEOTIDE SEQUENCE [LARGE SCALE GENOMIC DNA]</scope>
</reference>
<evidence type="ECO:0000313" key="2">
    <source>
        <dbReference type="Proteomes" id="UP001497480"/>
    </source>
</evidence>